<gene>
    <name evidence="2" type="ORF">B296_00037628</name>
</gene>
<feature type="compositionally biased region" description="Basic and acidic residues" evidence="1">
    <location>
        <begin position="63"/>
        <end position="74"/>
    </location>
</feature>
<dbReference type="EMBL" id="AMZH03004428">
    <property type="protein sequence ID" value="RRT69194.1"/>
    <property type="molecule type" value="Genomic_DNA"/>
</dbReference>
<sequence length="255" mass="28403">MQLFVESKVRQTVPYRRTELSSFSPRGETFLLLARGEEIACGRWIAWVRKSPASDGSCGRESLVGDRSRSREQRQSPSSPFSSPSPSLSLAFFLPRLILPEIGHRRSKSIVTARQRSATVEIDCYRLISGGNEAETTPIASTTGMSGTCRYCKPWLKTRNAIPIEEGTFEELCSSGILFKKLMENAGKMEEHEEEKQGESAEENVKSSENGEVTKMVNALSKKEEKPNKGKEGKTVLIKQEERETGVVSLKVLAR</sequence>
<dbReference type="Proteomes" id="UP000287651">
    <property type="component" value="Unassembled WGS sequence"/>
</dbReference>
<dbReference type="AlphaFoldDB" id="A0A426ZZ06"/>
<feature type="region of interest" description="Disordered" evidence="1">
    <location>
        <begin position="188"/>
        <end position="237"/>
    </location>
</feature>
<feature type="compositionally biased region" description="Low complexity" evidence="1">
    <location>
        <begin position="75"/>
        <end position="87"/>
    </location>
</feature>
<evidence type="ECO:0000313" key="3">
    <source>
        <dbReference type="Proteomes" id="UP000287651"/>
    </source>
</evidence>
<feature type="compositionally biased region" description="Basic and acidic residues" evidence="1">
    <location>
        <begin position="221"/>
        <end position="237"/>
    </location>
</feature>
<name>A0A426ZZ06_ENSVE</name>
<feature type="region of interest" description="Disordered" evidence="1">
    <location>
        <begin position="52"/>
        <end position="87"/>
    </location>
</feature>
<feature type="compositionally biased region" description="Basic and acidic residues" evidence="1">
    <location>
        <begin position="188"/>
        <end position="206"/>
    </location>
</feature>
<evidence type="ECO:0000256" key="1">
    <source>
        <dbReference type="SAM" id="MobiDB-lite"/>
    </source>
</evidence>
<accession>A0A426ZZ06</accession>
<reference evidence="2 3" key="1">
    <citation type="journal article" date="2014" name="Agronomy (Basel)">
        <title>A Draft Genome Sequence for Ensete ventricosum, the Drought-Tolerant Tree Against Hunger.</title>
        <authorList>
            <person name="Harrison J."/>
            <person name="Moore K.A."/>
            <person name="Paszkiewicz K."/>
            <person name="Jones T."/>
            <person name="Grant M."/>
            <person name="Ambacheew D."/>
            <person name="Muzemil S."/>
            <person name="Studholme D.J."/>
        </authorList>
    </citation>
    <scope>NUCLEOTIDE SEQUENCE [LARGE SCALE GENOMIC DNA]</scope>
</reference>
<proteinExistence type="predicted"/>
<protein>
    <submittedName>
        <fullName evidence="2">Uncharacterized protein</fullName>
    </submittedName>
</protein>
<comment type="caution">
    <text evidence="2">The sequence shown here is derived from an EMBL/GenBank/DDBJ whole genome shotgun (WGS) entry which is preliminary data.</text>
</comment>
<organism evidence="2 3">
    <name type="scientific">Ensete ventricosum</name>
    <name type="common">Abyssinian banana</name>
    <name type="synonym">Musa ensete</name>
    <dbReference type="NCBI Taxonomy" id="4639"/>
    <lineage>
        <taxon>Eukaryota</taxon>
        <taxon>Viridiplantae</taxon>
        <taxon>Streptophyta</taxon>
        <taxon>Embryophyta</taxon>
        <taxon>Tracheophyta</taxon>
        <taxon>Spermatophyta</taxon>
        <taxon>Magnoliopsida</taxon>
        <taxon>Liliopsida</taxon>
        <taxon>Zingiberales</taxon>
        <taxon>Musaceae</taxon>
        <taxon>Ensete</taxon>
    </lineage>
</organism>
<evidence type="ECO:0000313" key="2">
    <source>
        <dbReference type="EMBL" id="RRT69194.1"/>
    </source>
</evidence>